<dbReference type="InterPro" id="IPR036428">
    <property type="entry name" value="PCD_sf"/>
</dbReference>
<comment type="similarity">
    <text evidence="2">Belongs to the pterin-4-alpha-carbinolamine dehydratase family.</text>
</comment>
<dbReference type="Gene3D" id="3.10.180.10">
    <property type="entry name" value="2,3-Dihydroxybiphenyl 1,2-Dioxygenase, domain 1"/>
    <property type="match status" value="1"/>
</dbReference>
<dbReference type="InterPro" id="IPR001533">
    <property type="entry name" value="Pterin_deHydtase"/>
</dbReference>
<feature type="domain" description="Glyoxalase-like" evidence="6">
    <location>
        <begin position="111"/>
        <end position="213"/>
    </location>
</feature>
<dbReference type="GO" id="GO:0006729">
    <property type="term" value="P:tetrahydrobiopterin biosynthetic process"/>
    <property type="evidence" value="ECO:0007669"/>
    <property type="project" value="InterPro"/>
</dbReference>
<dbReference type="InterPro" id="IPR041581">
    <property type="entry name" value="Glyoxalase_6"/>
</dbReference>
<dbReference type="AlphaFoldDB" id="A0A7W3PA51"/>
<dbReference type="RefSeq" id="WP_343055590.1">
    <property type="nucleotide sequence ID" value="NZ_JACGXA010000001.1"/>
</dbReference>
<evidence type="ECO:0000313" key="7">
    <source>
        <dbReference type="EMBL" id="MBA8804223.1"/>
    </source>
</evidence>
<dbReference type="GO" id="GO:0008124">
    <property type="term" value="F:4-alpha-hydroxytetrahydrobiopterin dehydratase activity"/>
    <property type="evidence" value="ECO:0007669"/>
    <property type="project" value="UniProtKB-EC"/>
</dbReference>
<evidence type="ECO:0000256" key="4">
    <source>
        <dbReference type="ARBA" id="ARBA00021735"/>
    </source>
</evidence>
<dbReference type="SUPFAM" id="SSF54593">
    <property type="entry name" value="Glyoxalase/Bleomycin resistance protein/Dihydroxybiphenyl dioxygenase"/>
    <property type="match status" value="1"/>
</dbReference>
<reference evidence="7 8" key="1">
    <citation type="submission" date="2020-07" db="EMBL/GenBank/DDBJ databases">
        <title>Sequencing the genomes of 1000 actinobacteria strains.</title>
        <authorList>
            <person name="Klenk H.-P."/>
        </authorList>
    </citation>
    <scope>NUCLEOTIDE SEQUENCE [LARGE SCALE GENOMIC DNA]</scope>
    <source>
        <strain evidence="7 8">DSM 21349</strain>
    </source>
</reference>
<dbReference type="EMBL" id="JACGXA010000001">
    <property type="protein sequence ID" value="MBA8804223.1"/>
    <property type="molecule type" value="Genomic_DNA"/>
</dbReference>
<dbReference type="SUPFAM" id="SSF55248">
    <property type="entry name" value="PCD-like"/>
    <property type="match status" value="1"/>
</dbReference>
<dbReference type="Pfam" id="PF18029">
    <property type="entry name" value="Glyoxalase_6"/>
    <property type="match status" value="1"/>
</dbReference>
<evidence type="ECO:0000313" key="8">
    <source>
        <dbReference type="Proteomes" id="UP000580910"/>
    </source>
</evidence>
<dbReference type="Gene3D" id="3.30.1360.20">
    <property type="entry name" value="Transcriptional coactivator/pterin dehydratase"/>
    <property type="match status" value="1"/>
</dbReference>
<comment type="catalytic activity">
    <reaction evidence="1">
        <text>(4aS,6R)-4a-hydroxy-L-erythro-5,6,7,8-tetrahydrobiopterin = (6R)-L-erythro-6,7-dihydrobiopterin + H2O</text>
        <dbReference type="Rhea" id="RHEA:11920"/>
        <dbReference type="ChEBI" id="CHEBI:15377"/>
        <dbReference type="ChEBI" id="CHEBI:15642"/>
        <dbReference type="ChEBI" id="CHEBI:43120"/>
        <dbReference type="EC" id="4.2.1.96"/>
    </reaction>
</comment>
<comment type="caution">
    <text evidence="7">The sequence shown here is derived from an EMBL/GenBank/DDBJ whole genome shotgun (WGS) entry which is preliminary data.</text>
</comment>
<evidence type="ECO:0000256" key="3">
    <source>
        <dbReference type="ARBA" id="ARBA00013252"/>
    </source>
</evidence>
<sequence length="219" mass="23636">MSDKTLRTHTDTVGAEGLDDWRWMLRALHARFRTGDFVTGLRLATAIAEAAEEMDHHPDLDLRYPHLNVRLSSHDVGGVTDRDLRLARRISELAAGVGVAADPSAVQVLELALDTADLEGVRPFWLAVLGMSETASPDELVDKGGSLPTLWFQETDPHDEPRQRFHVDITVPPEVAPGRIEAALAAGGTLVSAAREPAFTILADAEGNKACVCTSAGRD</sequence>
<evidence type="ECO:0000259" key="6">
    <source>
        <dbReference type="Pfam" id="PF18029"/>
    </source>
</evidence>
<proteinExistence type="inferred from homology"/>
<evidence type="ECO:0000256" key="1">
    <source>
        <dbReference type="ARBA" id="ARBA00001554"/>
    </source>
</evidence>
<dbReference type="Proteomes" id="UP000580910">
    <property type="component" value="Unassembled WGS sequence"/>
</dbReference>
<keyword evidence="5 7" id="KW-0456">Lyase</keyword>
<protein>
    <recommendedName>
        <fullName evidence="4">Putative pterin-4-alpha-carbinolamine dehydratase</fullName>
        <ecNumber evidence="3">4.2.1.96</ecNumber>
    </recommendedName>
</protein>
<dbReference type="PANTHER" id="PTHR12599:SF0">
    <property type="entry name" value="PTERIN-4-ALPHA-CARBINOLAMINE DEHYDRATASE"/>
    <property type="match status" value="1"/>
</dbReference>
<gene>
    <name evidence="7" type="ORF">FB382_002514</name>
</gene>
<evidence type="ECO:0000256" key="2">
    <source>
        <dbReference type="ARBA" id="ARBA00006472"/>
    </source>
</evidence>
<dbReference type="PANTHER" id="PTHR12599">
    <property type="entry name" value="PTERIN-4-ALPHA-CARBINOLAMINE DEHYDRATASE"/>
    <property type="match status" value="1"/>
</dbReference>
<accession>A0A7W3PA51</accession>
<evidence type="ECO:0000256" key="5">
    <source>
        <dbReference type="ARBA" id="ARBA00023239"/>
    </source>
</evidence>
<dbReference type="CDD" id="cd00488">
    <property type="entry name" value="PCD_DCoH"/>
    <property type="match status" value="1"/>
</dbReference>
<dbReference type="EC" id="4.2.1.96" evidence="3"/>
<dbReference type="Pfam" id="PF01329">
    <property type="entry name" value="Pterin_4a"/>
    <property type="match status" value="1"/>
</dbReference>
<dbReference type="InterPro" id="IPR029068">
    <property type="entry name" value="Glyas_Bleomycin-R_OHBP_Dase"/>
</dbReference>
<keyword evidence="8" id="KW-1185">Reference proteome</keyword>
<name>A0A7W3PA51_9ACTN</name>
<organism evidence="7 8">
    <name type="scientific">Nocardioides ginsengisegetis</name>
    <dbReference type="NCBI Taxonomy" id="661491"/>
    <lineage>
        <taxon>Bacteria</taxon>
        <taxon>Bacillati</taxon>
        <taxon>Actinomycetota</taxon>
        <taxon>Actinomycetes</taxon>
        <taxon>Propionibacteriales</taxon>
        <taxon>Nocardioidaceae</taxon>
        <taxon>Nocardioides</taxon>
    </lineage>
</organism>